<comment type="caution">
    <text evidence="2">The sequence shown here is derived from an EMBL/GenBank/DDBJ whole genome shotgun (WGS) entry which is preliminary data.</text>
</comment>
<reference evidence="2" key="1">
    <citation type="submission" date="2020-07" db="EMBL/GenBank/DDBJ databases">
        <title>The High-quality genome of the commercially important snow crab, Chionoecetes opilio.</title>
        <authorList>
            <person name="Jeong J.-H."/>
            <person name="Ryu S."/>
        </authorList>
    </citation>
    <scope>NUCLEOTIDE SEQUENCE</scope>
    <source>
        <strain evidence="2">MADBK_172401_WGS</strain>
        <tissue evidence="2">Digestive gland</tissue>
    </source>
</reference>
<gene>
    <name evidence="2" type="primary">AMPD2</name>
    <name evidence="2" type="ORF">GWK47_019297</name>
</gene>
<keyword evidence="3" id="KW-1185">Reference proteome</keyword>
<dbReference type="AlphaFoldDB" id="A0A8J5BXD9"/>
<dbReference type="EMBL" id="JACEEZ010022748">
    <property type="protein sequence ID" value="KAG0712053.1"/>
    <property type="molecule type" value="Genomic_DNA"/>
</dbReference>
<accession>A0A8J5BXD9</accession>
<feature type="region of interest" description="Disordered" evidence="1">
    <location>
        <begin position="93"/>
        <end position="112"/>
    </location>
</feature>
<name>A0A8J5BXD9_CHIOP</name>
<evidence type="ECO:0000256" key="1">
    <source>
        <dbReference type="SAM" id="MobiDB-lite"/>
    </source>
</evidence>
<protein>
    <submittedName>
        <fullName evidence="2">AMP deaminase 2</fullName>
    </submittedName>
</protein>
<sequence length="272" mass="29822">MSLRSTANASVPTDIADSGRLYAMYPRQGSESPVFGGFRVDPALKTIEAMMESEGLPQPNKISAPYEVPQFPIEQIEDKLKLHRHLSAIVERQTRYEPSETAADENDTKPFDLDETDYVPHYQRVFISGEETASVPVEDISKSSKLLVEALRLREKYMTWGMQNFPAMTSRFLREAGLEQPMGQTQRYAGACSDPKSLEAMQELADGEIGKTNSSPVPLSLALLPCSPPQPVTLTLQSSSACHSYPAVLLSLSLLPCSPPQPSTLTLQSSSA</sequence>
<proteinExistence type="predicted"/>
<evidence type="ECO:0000313" key="3">
    <source>
        <dbReference type="Proteomes" id="UP000770661"/>
    </source>
</evidence>
<evidence type="ECO:0000313" key="2">
    <source>
        <dbReference type="EMBL" id="KAG0712053.1"/>
    </source>
</evidence>
<dbReference type="OrthoDB" id="1723809at2759"/>
<organism evidence="2 3">
    <name type="scientific">Chionoecetes opilio</name>
    <name type="common">Atlantic snow crab</name>
    <name type="synonym">Cancer opilio</name>
    <dbReference type="NCBI Taxonomy" id="41210"/>
    <lineage>
        <taxon>Eukaryota</taxon>
        <taxon>Metazoa</taxon>
        <taxon>Ecdysozoa</taxon>
        <taxon>Arthropoda</taxon>
        <taxon>Crustacea</taxon>
        <taxon>Multicrustacea</taxon>
        <taxon>Malacostraca</taxon>
        <taxon>Eumalacostraca</taxon>
        <taxon>Eucarida</taxon>
        <taxon>Decapoda</taxon>
        <taxon>Pleocyemata</taxon>
        <taxon>Brachyura</taxon>
        <taxon>Eubrachyura</taxon>
        <taxon>Majoidea</taxon>
        <taxon>Majidae</taxon>
        <taxon>Chionoecetes</taxon>
    </lineage>
</organism>
<dbReference type="Proteomes" id="UP000770661">
    <property type="component" value="Unassembled WGS sequence"/>
</dbReference>